<sequence>MGQTFRDLEDLGPTPAFSRQPAVSPSCFCNLKSTSEMPETDPNQPQPPYDTKNLPVAEVSLKVEIQKPEEKKGN</sequence>
<reference evidence="2" key="1">
    <citation type="submission" date="2020-09" db="EMBL/GenBank/DDBJ databases">
        <authorList>
            <person name="Kikuchi T."/>
        </authorList>
    </citation>
    <scope>NUCLEOTIDE SEQUENCE</scope>
    <source>
        <strain evidence="2">SH1</strain>
    </source>
</reference>
<name>A0A811LPA5_9BILA</name>
<keyword evidence="3" id="KW-1185">Reference proteome</keyword>
<evidence type="ECO:0000256" key="1">
    <source>
        <dbReference type="SAM" id="MobiDB-lite"/>
    </source>
</evidence>
<dbReference type="Proteomes" id="UP000783686">
    <property type="component" value="Unassembled WGS sequence"/>
</dbReference>
<gene>
    <name evidence="2" type="ORF">BOKJ2_LOCUS13550</name>
</gene>
<evidence type="ECO:0000313" key="2">
    <source>
        <dbReference type="EMBL" id="CAD5229491.1"/>
    </source>
</evidence>
<evidence type="ECO:0000313" key="3">
    <source>
        <dbReference type="Proteomes" id="UP000614601"/>
    </source>
</evidence>
<feature type="region of interest" description="Disordered" evidence="1">
    <location>
        <begin position="1"/>
        <end position="55"/>
    </location>
</feature>
<dbReference type="Proteomes" id="UP000614601">
    <property type="component" value="Unassembled WGS sequence"/>
</dbReference>
<proteinExistence type="predicted"/>
<dbReference type="AlphaFoldDB" id="A0A811LPA5"/>
<dbReference type="EMBL" id="CAJFDH010000006">
    <property type="protein sequence ID" value="CAD5229491.1"/>
    <property type="molecule type" value="Genomic_DNA"/>
</dbReference>
<feature type="compositionally biased region" description="Polar residues" evidence="1">
    <location>
        <begin position="31"/>
        <end position="43"/>
    </location>
</feature>
<protein>
    <submittedName>
        <fullName evidence="2">Uncharacterized protein</fullName>
    </submittedName>
</protein>
<accession>A0A811LPA5</accession>
<dbReference type="EMBL" id="CAJFCW020000006">
    <property type="protein sequence ID" value="CAG9126782.1"/>
    <property type="molecule type" value="Genomic_DNA"/>
</dbReference>
<organism evidence="2 3">
    <name type="scientific">Bursaphelenchus okinawaensis</name>
    <dbReference type="NCBI Taxonomy" id="465554"/>
    <lineage>
        <taxon>Eukaryota</taxon>
        <taxon>Metazoa</taxon>
        <taxon>Ecdysozoa</taxon>
        <taxon>Nematoda</taxon>
        <taxon>Chromadorea</taxon>
        <taxon>Rhabditida</taxon>
        <taxon>Tylenchina</taxon>
        <taxon>Tylenchomorpha</taxon>
        <taxon>Aphelenchoidea</taxon>
        <taxon>Aphelenchoididae</taxon>
        <taxon>Bursaphelenchus</taxon>
    </lineage>
</organism>
<comment type="caution">
    <text evidence="2">The sequence shown here is derived from an EMBL/GenBank/DDBJ whole genome shotgun (WGS) entry which is preliminary data.</text>
</comment>